<sequence length="500" mass="55114">MIGAAMVARTDLFRADSPMASLAHAISPWCNGRRTRPFPREEALDMSAPTGFLTLDDLRAAVADGHVDTVIVAFTDMQGRLVGKRASARLFLEEIAHHGAEACNYLLAVDVEMNTVDGYEMSSWERGYGDMALVPDLATLRMAPWLESTALVTADLQWLDGRPVEASPRRILQRQLERLAERGLTAHVGTELEFIVFDDGYRDAWRKGYRDLTPASDYNIDYALLASTRMEPLLRDIRNAMDGAGMYCEGVKGECNLGQQEIAFRYTDALGTCDNHSIYKNGAKEIADRHGKSLTFMAKFNEREGNSCHIHISLRGEGGSAVLSDESQPHGMSTLFRHFLGGQIAAMRELTLFSAPNVNSYKRYVAGSFAPTAIAWGLDNRTCALRVVGHGLGMRVENRVPGGDVNQYLAVAALIAAGLYGIDHELEPGDVFVGNAYESDVERVPTSLRESSELFAASDVARAAFGDEVVEHYLNNARVELAAYEAAVTDWERIRGFERF</sequence>
<accession>A0A6I3M9F5</accession>
<dbReference type="InterPro" id="IPR008146">
    <property type="entry name" value="Gln_synth_cat_dom"/>
</dbReference>
<comment type="caution">
    <text evidence="9">The sequence shown here is derived from an EMBL/GenBank/DDBJ whole genome shotgun (WGS) entry which is preliminary data.</text>
</comment>
<dbReference type="GO" id="GO:0004356">
    <property type="term" value="F:glutamine synthetase activity"/>
    <property type="evidence" value="ECO:0007669"/>
    <property type="project" value="InterPro"/>
</dbReference>
<keyword evidence="4" id="KW-0067">ATP-binding</keyword>
<evidence type="ECO:0000256" key="1">
    <source>
        <dbReference type="ARBA" id="ARBA00009897"/>
    </source>
</evidence>
<dbReference type="Proteomes" id="UP000433071">
    <property type="component" value="Unassembled WGS sequence"/>
</dbReference>
<evidence type="ECO:0000256" key="4">
    <source>
        <dbReference type="ARBA" id="ARBA00022840"/>
    </source>
</evidence>
<evidence type="ECO:0000313" key="9">
    <source>
        <dbReference type="EMBL" id="MTH68687.1"/>
    </source>
</evidence>
<dbReference type="SUPFAM" id="SSF55931">
    <property type="entry name" value="Glutamine synthetase/guanido kinase"/>
    <property type="match status" value="1"/>
</dbReference>
<dbReference type="PROSITE" id="PS51987">
    <property type="entry name" value="GS_CATALYTIC"/>
    <property type="match status" value="1"/>
</dbReference>
<dbReference type="PROSITE" id="PS51986">
    <property type="entry name" value="GS_BETA_GRASP"/>
    <property type="match status" value="1"/>
</dbReference>
<name>A0A6I3M9F5_9MICO</name>
<keyword evidence="2" id="KW-0436">Ligase</keyword>
<dbReference type="AlphaFoldDB" id="A0A6I3M9F5"/>
<evidence type="ECO:0000259" key="8">
    <source>
        <dbReference type="PROSITE" id="PS51987"/>
    </source>
</evidence>
<dbReference type="EMBL" id="WMLB01000023">
    <property type="protein sequence ID" value="MTH68687.1"/>
    <property type="molecule type" value="Genomic_DNA"/>
</dbReference>
<evidence type="ECO:0000256" key="6">
    <source>
        <dbReference type="RuleBase" id="RU000384"/>
    </source>
</evidence>
<dbReference type="InterPro" id="IPR014746">
    <property type="entry name" value="Gln_synth/guanido_kin_cat_dom"/>
</dbReference>
<dbReference type="GO" id="GO:0005524">
    <property type="term" value="F:ATP binding"/>
    <property type="evidence" value="ECO:0007669"/>
    <property type="project" value="UniProtKB-KW"/>
</dbReference>
<keyword evidence="3" id="KW-0547">Nucleotide-binding</keyword>
<dbReference type="SUPFAM" id="SSF54368">
    <property type="entry name" value="Glutamine synthetase, N-terminal domain"/>
    <property type="match status" value="1"/>
</dbReference>
<dbReference type="Gene3D" id="3.10.20.70">
    <property type="entry name" value="Glutamine synthetase, N-terminal domain"/>
    <property type="match status" value="1"/>
</dbReference>
<evidence type="ECO:0000259" key="7">
    <source>
        <dbReference type="PROSITE" id="PS51986"/>
    </source>
</evidence>
<proteinExistence type="inferred from homology"/>
<dbReference type="SMART" id="SM01230">
    <property type="entry name" value="Gln-synt_C"/>
    <property type="match status" value="1"/>
</dbReference>
<dbReference type="GO" id="GO:0042402">
    <property type="term" value="P:biogenic amine catabolic process"/>
    <property type="evidence" value="ECO:0007669"/>
    <property type="project" value="UniProtKB-ARBA"/>
</dbReference>
<evidence type="ECO:0000256" key="5">
    <source>
        <dbReference type="PROSITE-ProRule" id="PRU01330"/>
    </source>
</evidence>
<evidence type="ECO:0000256" key="3">
    <source>
        <dbReference type="ARBA" id="ARBA00022741"/>
    </source>
</evidence>
<protein>
    <submittedName>
        <fullName evidence="9">Glutamine synthetase</fullName>
    </submittedName>
</protein>
<evidence type="ECO:0000256" key="2">
    <source>
        <dbReference type="ARBA" id="ARBA00022598"/>
    </source>
</evidence>
<organism evidence="9 10">
    <name type="scientific">Agromyces bracchium</name>
    <dbReference type="NCBI Taxonomy" id="88376"/>
    <lineage>
        <taxon>Bacteria</taxon>
        <taxon>Bacillati</taxon>
        <taxon>Actinomycetota</taxon>
        <taxon>Actinomycetes</taxon>
        <taxon>Micrococcales</taxon>
        <taxon>Microbacteriaceae</taxon>
        <taxon>Agromyces</taxon>
    </lineage>
</organism>
<gene>
    <name evidence="9" type="ORF">GJ743_09930</name>
</gene>
<dbReference type="FunFam" id="3.10.20.70:FF:000015">
    <property type="entry name" value="Putative glutamine synthetase"/>
    <property type="match status" value="1"/>
</dbReference>
<comment type="similarity">
    <text evidence="1 5 6">Belongs to the glutamine synthetase family.</text>
</comment>
<dbReference type="Gene3D" id="3.30.590.10">
    <property type="entry name" value="Glutamine synthetase/guanido kinase, catalytic domain"/>
    <property type="match status" value="1"/>
</dbReference>
<feature type="domain" description="GS catalytic" evidence="8">
    <location>
        <begin position="168"/>
        <end position="500"/>
    </location>
</feature>
<dbReference type="GO" id="GO:0006542">
    <property type="term" value="P:glutamine biosynthetic process"/>
    <property type="evidence" value="ECO:0007669"/>
    <property type="project" value="InterPro"/>
</dbReference>
<reference evidence="9 10" key="1">
    <citation type="submission" date="2019-11" db="EMBL/GenBank/DDBJ databases">
        <title>Agromyces kandeliae sp. nov., isolated from mangrove soil.</title>
        <authorList>
            <person name="Wang R."/>
        </authorList>
    </citation>
    <scope>NUCLEOTIDE SEQUENCE [LARGE SCALE GENOMIC DNA]</scope>
    <source>
        <strain evidence="9 10">JCM 11433</strain>
    </source>
</reference>
<dbReference type="InterPro" id="IPR036651">
    <property type="entry name" value="Gln_synt_N_sf"/>
</dbReference>
<keyword evidence="10" id="KW-1185">Reference proteome</keyword>
<feature type="domain" description="GS beta-grasp" evidence="7">
    <location>
        <begin position="65"/>
        <end position="161"/>
    </location>
</feature>
<evidence type="ECO:0000313" key="10">
    <source>
        <dbReference type="Proteomes" id="UP000433071"/>
    </source>
</evidence>
<dbReference type="PANTHER" id="PTHR43785">
    <property type="entry name" value="GAMMA-GLUTAMYLPUTRESCINE SYNTHETASE"/>
    <property type="match status" value="1"/>
</dbReference>
<dbReference type="Pfam" id="PF00120">
    <property type="entry name" value="Gln-synt_C"/>
    <property type="match status" value="1"/>
</dbReference>
<dbReference type="OrthoDB" id="9807095at2"/>
<dbReference type="PANTHER" id="PTHR43785:SF12">
    <property type="entry name" value="TYPE-1 GLUTAMINE SYNTHETASE 2"/>
    <property type="match status" value="1"/>
</dbReference>
<dbReference type="GO" id="GO:0006576">
    <property type="term" value="P:biogenic amine metabolic process"/>
    <property type="evidence" value="ECO:0007669"/>
    <property type="project" value="UniProtKB-ARBA"/>
</dbReference>
<dbReference type="FunFam" id="3.30.590.10:FF:000005">
    <property type="entry name" value="Probable glutamine synthetase"/>
    <property type="match status" value="1"/>
</dbReference>
<dbReference type="InterPro" id="IPR008147">
    <property type="entry name" value="Gln_synt_N"/>
</dbReference>